<dbReference type="PANTHER" id="PTHR36102:SF1">
    <property type="entry name" value="YDR124W-LIKE HELICAL BUNDLE DOMAIN-CONTAINING PROTEIN"/>
    <property type="match status" value="1"/>
</dbReference>
<accession>A0A6A6RX63</accession>
<feature type="region of interest" description="Disordered" evidence="1">
    <location>
        <begin position="83"/>
        <end position="149"/>
    </location>
</feature>
<organism evidence="3 4">
    <name type="scientific">Massarina eburnea CBS 473.64</name>
    <dbReference type="NCBI Taxonomy" id="1395130"/>
    <lineage>
        <taxon>Eukaryota</taxon>
        <taxon>Fungi</taxon>
        <taxon>Dikarya</taxon>
        <taxon>Ascomycota</taxon>
        <taxon>Pezizomycotina</taxon>
        <taxon>Dothideomycetes</taxon>
        <taxon>Pleosporomycetidae</taxon>
        <taxon>Pleosporales</taxon>
        <taxon>Massarineae</taxon>
        <taxon>Massarinaceae</taxon>
        <taxon>Massarina</taxon>
    </lineage>
</organism>
<proteinExistence type="predicted"/>
<feature type="domain" description="Subtelomeric hrmA-associated cluster protein AFUB-079030/YDR124W-like helical bundle" evidence="2">
    <location>
        <begin position="154"/>
        <end position="305"/>
    </location>
</feature>
<dbReference type="AlphaFoldDB" id="A0A6A6RX63"/>
<dbReference type="Proteomes" id="UP000799753">
    <property type="component" value="Unassembled WGS sequence"/>
</dbReference>
<feature type="compositionally biased region" description="Acidic residues" evidence="1">
    <location>
        <begin position="131"/>
        <end position="141"/>
    </location>
</feature>
<protein>
    <recommendedName>
        <fullName evidence="2">Subtelomeric hrmA-associated cluster protein AFUB-079030/YDR124W-like helical bundle domain-containing protein</fullName>
    </recommendedName>
</protein>
<keyword evidence="4" id="KW-1185">Reference proteome</keyword>
<sequence length="516" mass="58403">MPHSEVSDSEAFAFVHNTDYEPPTARLRRPEEDADEVPLKSSIGVAGDSSTVYTLVVNGKETPIYPCALPGFGNLFTTELQQAPAEPNRTPGAQGKTQSNHHIRTSHSKAQAPAARGVKRSRFRARPSVDDGGDDGDDDDEPVAKRNHPQTLYINDIEALKSFYEVRLRELTMKPLRQIVTAWVKEISPKRQATCGPYHKRGHPDNENLPKAPWWPEGIPYYEPSHLKLKYLIPLAVDIMLVHRKMDEEHGKRDKAWIKILRKRAVNSVDLTPDDNFSSSTDPTFNKAMKKRALEQILTSLFDVAETHEDYVTQFGLFEGSGRQDPGYGKTMTWEQAPRLDRSMFRKKPRLESELERAEHAPTWRRESAYDSRDEAERYEIVMDEHMRMPRSSFSSFRSFASDEDTKMVQEATPLPRADSVAPAPIAPIWMNRLHLGKEQGISGMDYTATGYQPIPSNFFPNSMSYYPELGGSMFPGPPLLTMPHLYLPAPEPAAVNYDFMMSVDQDCNGLPYTCL</sequence>
<dbReference type="OrthoDB" id="5338458at2759"/>
<evidence type="ECO:0000313" key="4">
    <source>
        <dbReference type="Proteomes" id="UP000799753"/>
    </source>
</evidence>
<gene>
    <name evidence="3" type="ORF">P280DRAFT_471032</name>
</gene>
<evidence type="ECO:0000259" key="2">
    <source>
        <dbReference type="Pfam" id="PF11001"/>
    </source>
</evidence>
<dbReference type="InterPro" id="IPR021264">
    <property type="entry name" value="AFUB_079030/YDR124W-like"/>
</dbReference>
<name>A0A6A6RX63_9PLEO</name>
<dbReference type="PANTHER" id="PTHR36102">
    <property type="entry name" value="CHROMOSOME 10, WHOLE GENOME SHOTGUN SEQUENCE"/>
    <property type="match status" value="1"/>
</dbReference>
<dbReference type="EMBL" id="MU006788">
    <property type="protein sequence ID" value="KAF2639043.1"/>
    <property type="molecule type" value="Genomic_DNA"/>
</dbReference>
<reference evidence="3" key="1">
    <citation type="journal article" date="2020" name="Stud. Mycol.">
        <title>101 Dothideomycetes genomes: a test case for predicting lifestyles and emergence of pathogens.</title>
        <authorList>
            <person name="Haridas S."/>
            <person name="Albert R."/>
            <person name="Binder M."/>
            <person name="Bloem J."/>
            <person name="Labutti K."/>
            <person name="Salamov A."/>
            <person name="Andreopoulos B."/>
            <person name="Baker S."/>
            <person name="Barry K."/>
            <person name="Bills G."/>
            <person name="Bluhm B."/>
            <person name="Cannon C."/>
            <person name="Castanera R."/>
            <person name="Culley D."/>
            <person name="Daum C."/>
            <person name="Ezra D."/>
            <person name="Gonzalez J."/>
            <person name="Henrissat B."/>
            <person name="Kuo A."/>
            <person name="Liang C."/>
            <person name="Lipzen A."/>
            <person name="Lutzoni F."/>
            <person name="Magnuson J."/>
            <person name="Mondo S."/>
            <person name="Nolan M."/>
            <person name="Ohm R."/>
            <person name="Pangilinan J."/>
            <person name="Park H.-J."/>
            <person name="Ramirez L."/>
            <person name="Alfaro M."/>
            <person name="Sun H."/>
            <person name="Tritt A."/>
            <person name="Yoshinaga Y."/>
            <person name="Zwiers L.-H."/>
            <person name="Turgeon B."/>
            <person name="Goodwin S."/>
            <person name="Spatafora J."/>
            <person name="Crous P."/>
            <person name="Grigoriev I."/>
        </authorList>
    </citation>
    <scope>NUCLEOTIDE SEQUENCE</scope>
    <source>
        <strain evidence="3">CBS 473.64</strain>
    </source>
</reference>
<evidence type="ECO:0000313" key="3">
    <source>
        <dbReference type="EMBL" id="KAF2639043.1"/>
    </source>
</evidence>
<evidence type="ECO:0000256" key="1">
    <source>
        <dbReference type="SAM" id="MobiDB-lite"/>
    </source>
</evidence>
<dbReference type="InterPro" id="IPR047092">
    <property type="entry name" value="AFUB_07903/YDR124W-like_hel"/>
</dbReference>
<dbReference type="Pfam" id="PF11001">
    <property type="entry name" value="AFUB_07903_YDR124W_hel"/>
    <property type="match status" value="1"/>
</dbReference>